<evidence type="ECO:0000313" key="3">
    <source>
        <dbReference type="Proteomes" id="UP000430564"/>
    </source>
</evidence>
<dbReference type="SUPFAM" id="SSF55469">
    <property type="entry name" value="FMN-dependent nitroreductase-like"/>
    <property type="match status" value="1"/>
</dbReference>
<dbReference type="OrthoDB" id="9802775at2"/>
<gene>
    <name evidence="2" type="ORF">GBM95_03955</name>
</gene>
<dbReference type="EMBL" id="WEHX01000014">
    <property type="protein sequence ID" value="KAB7661841.1"/>
    <property type="molecule type" value="Genomic_DNA"/>
</dbReference>
<dbReference type="InterPro" id="IPR000415">
    <property type="entry name" value="Nitroreductase-like"/>
</dbReference>
<sequence>MPEKILRKLPDPQPMAMTVTDALRSRRTIRTISDRALSDAELSNLLWAAAGATTKDGKRTAPSCLNLRSVSVFLLAKDGVWRYDGEKHALELISRADLRAASTLGQHQFVDNAPATLVFVAENTPRTQMAQPHFVYLDAGAMMENAAVAAAAMGLAGVPRGSVNGPELGKRMRLPATFTPIFCYTVGHPQ</sequence>
<organism evidence="2 3">
    <name type="scientific">Sutterella seckii</name>
    <dbReference type="NCBI Taxonomy" id="1944635"/>
    <lineage>
        <taxon>Bacteria</taxon>
        <taxon>Pseudomonadati</taxon>
        <taxon>Pseudomonadota</taxon>
        <taxon>Betaproteobacteria</taxon>
        <taxon>Burkholderiales</taxon>
        <taxon>Sutterellaceae</taxon>
        <taxon>Sutterella</taxon>
    </lineage>
</organism>
<dbReference type="Proteomes" id="UP000430564">
    <property type="component" value="Unassembled WGS sequence"/>
</dbReference>
<evidence type="ECO:0000259" key="1">
    <source>
        <dbReference type="Pfam" id="PF00881"/>
    </source>
</evidence>
<dbReference type="RefSeq" id="WP_152157892.1">
    <property type="nucleotide sequence ID" value="NZ_WEHX01000014.1"/>
</dbReference>
<dbReference type="PANTHER" id="PTHR43745">
    <property type="entry name" value="NITROREDUCTASE MJ1384-RELATED"/>
    <property type="match status" value="1"/>
</dbReference>
<dbReference type="Gene3D" id="3.40.109.10">
    <property type="entry name" value="NADH Oxidase"/>
    <property type="match status" value="1"/>
</dbReference>
<dbReference type="PANTHER" id="PTHR43745:SF2">
    <property type="entry name" value="NITROREDUCTASE MJ1384-RELATED"/>
    <property type="match status" value="1"/>
</dbReference>
<dbReference type="AlphaFoldDB" id="A0A6I1ER44"/>
<dbReference type="GO" id="GO:0016491">
    <property type="term" value="F:oxidoreductase activity"/>
    <property type="evidence" value="ECO:0007669"/>
    <property type="project" value="InterPro"/>
</dbReference>
<evidence type="ECO:0000313" key="2">
    <source>
        <dbReference type="EMBL" id="KAB7661841.1"/>
    </source>
</evidence>
<dbReference type="Pfam" id="PF00881">
    <property type="entry name" value="Nitroreductase"/>
    <property type="match status" value="1"/>
</dbReference>
<accession>A0A6I1ER44</accession>
<name>A0A6I1ER44_9BURK</name>
<dbReference type="InterPro" id="IPR052544">
    <property type="entry name" value="Bacteriocin_Proc_Enz"/>
</dbReference>
<comment type="caution">
    <text evidence="2">The sequence shown here is derived from an EMBL/GenBank/DDBJ whole genome shotgun (WGS) entry which is preliminary data.</text>
</comment>
<reference evidence="2 3" key="1">
    <citation type="submission" date="2019-10" db="EMBL/GenBank/DDBJ databases">
        <title>Genome diversity of Sutterella seckii.</title>
        <authorList>
            <person name="Chaplin A.V."/>
            <person name="Sokolova S.R."/>
            <person name="Mosin K.A."/>
            <person name="Ivanova E.L."/>
            <person name="Kochetkova T.O."/>
            <person name="Goltsov A.Y."/>
            <person name="Trofimov D.Y."/>
            <person name="Efimov B.A."/>
        </authorList>
    </citation>
    <scope>NUCLEOTIDE SEQUENCE [LARGE SCALE GENOMIC DNA]</scope>
    <source>
        <strain evidence="2 3">ASD393</strain>
    </source>
</reference>
<feature type="domain" description="Nitroreductase" evidence="1">
    <location>
        <begin position="23"/>
        <end position="188"/>
    </location>
</feature>
<protein>
    <submittedName>
        <fullName evidence="2">SagB/ThcOx family dehydrogenase</fullName>
    </submittedName>
</protein>
<proteinExistence type="predicted"/>
<dbReference type="InterPro" id="IPR029479">
    <property type="entry name" value="Nitroreductase"/>
</dbReference>